<reference evidence="3 4" key="1">
    <citation type="submission" date="2023-03" db="EMBL/GenBank/DDBJ databases">
        <title>Draft genome sequence of Streptomyces sp. RB6PN23 isolated from peat swamp forest in Thailand.</title>
        <authorList>
            <person name="Klaysubun C."/>
            <person name="Duangmal K."/>
        </authorList>
    </citation>
    <scope>NUCLEOTIDE SEQUENCE [LARGE SCALE GENOMIC DNA]</scope>
    <source>
        <strain evidence="3 4">RB6PN23</strain>
    </source>
</reference>
<keyword evidence="1" id="KW-0472">Membrane</keyword>
<organism evidence="3 4">
    <name type="scientific">Streptomyces silvisoli</name>
    <dbReference type="NCBI Taxonomy" id="3034235"/>
    <lineage>
        <taxon>Bacteria</taxon>
        <taxon>Bacillati</taxon>
        <taxon>Actinomycetota</taxon>
        <taxon>Actinomycetes</taxon>
        <taxon>Kitasatosporales</taxon>
        <taxon>Streptomycetaceae</taxon>
        <taxon>Streptomyces</taxon>
    </lineage>
</organism>
<dbReference type="InterPro" id="IPR025565">
    <property type="entry name" value="DUF4328"/>
</dbReference>
<evidence type="ECO:0000313" key="4">
    <source>
        <dbReference type="Proteomes" id="UP001216579"/>
    </source>
</evidence>
<feature type="transmembrane region" description="Helical" evidence="1">
    <location>
        <begin position="188"/>
        <end position="209"/>
    </location>
</feature>
<proteinExistence type="predicted"/>
<dbReference type="Proteomes" id="UP001216579">
    <property type="component" value="Unassembled WGS sequence"/>
</dbReference>
<keyword evidence="4" id="KW-1185">Reference proteome</keyword>
<comment type="caution">
    <text evidence="3">The sequence shown here is derived from an EMBL/GenBank/DDBJ whole genome shotgun (WGS) entry which is preliminary data.</text>
</comment>
<evidence type="ECO:0000313" key="3">
    <source>
        <dbReference type="EMBL" id="MDF3290569.1"/>
    </source>
</evidence>
<keyword evidence="1" id="KW-1133">Transmembrane helix</keyword>
<accession>A0ABT5ZL63</accession>
<gene>
    <name evidence="3" type="ORF">P3G67_15195</name>
</gene>
<keyword evidence="1" id="KW-0812">Transmembrane</keyword>
<dbReference type="EMBL" id="JARJBC010000008">
    <property type="protein sequence ID" value="MDF3290569.1"/>
    <property type="molecule type" value="Genomic_DNA"/>
</dbReference>
<name>A0ABT5ZL63_9ACTN</name>
<feature type="transmembrane region" description="Helical" evidence="1">
    <location>
        <begin position="73"/>
        <end position="92"/>
    </location>
</feature>
<dbReference type="RefSeq" id="WP_276093966.1">
    <property type="nucleotide sequence ID" value="NZ_JARJBC010000008.1"/>
</dbReference>
<dbReference type="Pfam" id="PF14219">
    <property type="entry name" value="DUF4328"/>
    <property type="match status" value="1"/>
</dbReference>
<evidence type="ECO:0000256" key="1">
    <source>
        <dbReference type="SAM" id="Phobius"/>
    </source>
</evidence>
<feature type="domain" description="DUF4328" evidence="2">
    <location>
        <begin position="56"/>
        <end position="214"/>
    </location>
</feature>
<sequence>MSYSPAGAPPGGGPAIRQLDGLATAVTVLLAVVAGIDLFAVYADLNAYSVVGNALSVTHQEVRQADDLYRTSGILQICGTLATAAVFIPWLYRARVNAEAFSRAVCTMGRGWVIGAWFVPFGNLWLPFRAACEVWDASAQSAPDRSWRHVSRAPVRAWWATWVTAVVVGRIGATLGGQTTLDALKHSVATSALADVLNIAAAVLAIVFVQKLTRMQRLKTVPGPVAFV</sequence>
<protein>
    <submittedName>
        <fullName evidence="3">DUF4328 domain-containing protein</fullName>
    </submittedName>
</protein>
<feature type="transmembrane region" description="Helical" evidence="1">
    <location>
        <begin position="21"/>
        <end position="43"/>
    </location>
</feature>
<feature type="transmembrane region" description="Helical" evidence="1">
    <location>
        <begin position="157"/>
        <end position="176"/>
    </location>
</feature>
<evidence type="ECO:0000259" key="2">
    <source>
        <dbReference type="Pfam" id="PF14219"/>
    </source>
</evidence>